<dbReference type="AlphaFoldDB" id="A0A194VP12"/>
<dbReference type="EMBL" id="CM003099">
    <property type="protein sequence ID" value="KUI65727.1"/>
    <property type="molecule type" value="Genomic_DNA"/>
</dbReference>
<evidence type="ECO:0000313" key="3">
    <source>
        <dbReference type="Proteomes" id="UP000078559"/>
    </source>
</evidence>
<organism evidence="2 3">
    <name type="scientific">Cytospora mali</name>
    <name type="common">Apple Valsa canker fungus</name>
    <name type="synonym">Valsa mali</name>
    <dbReference type="NCBI Taxonomy" id="578113"/>
    <lineage>
        <taxon>Eukaryota</taxon>
        <taxon>Fungi</taxon>
        <taxon>Dikarya</taxon>
        <taxon>Ascomycota</taxon>
        <taxon>Pezizomycotina</taxon>
        <taxon>Sordariomycetes</taxon>
        <taxon>Sordariomycetidae</taxon>
        <taxon>Diaporthales</taxon>
        <taxon>Cytosporaceae</taxon>
        <taxon>Cytospora</taxon>
    </lineage>
</organism>
<proteinExistence type="predicted"/>
<reference evidence="2" key="1">
    <citation type="submission" date="2014-12" db="EMBL/GenBank/DDBJ databases">
        <title>Genome Sequence of Valsa Canker Pathogens Uncovers a Specific Adaption of Colonization on Woody Bark.</title>
        <authorList>
            <person name="Yin Z."/>
            <person name="Liu H."/>
            <person name="Gao X."/>
            <person name="Li Z."/>
            <person name="Song N."/>
            <person name="Ke X."/>
            <person name="Dai Q."/>
            <person name="Wu Y."/>
            <person name="Sun Y."/>
            <person name="Xu J.-R."/>
            <person name="Kang Z.K."/>
            <person name="Wang L."/>
            <person name="Huang L."/>
        </authorList>
    </citation>
    <scope>NUCLEOTIDE SEQUENCE [LARGE SCALE GENOMIC DNA]</scope>
    <source>
        <strain evidence="2">03-8</strain>
    </source>
</reference>
<gene>
    <name evidence="2" type="ORF">VM1G_01926</name>
</gene>
<keyword evidence="1" id="KW-0732">Signal</keyword>
<evidence type="ECO:0000313" key="2">
    <source>
        <dbReference type="EMBL" id="KUI65727.1"/>
    </source>
</evidence>
<dbReference type="SMR" id="A0A194VP12"/>
<dbReference type="OrthoDB" id="1577640at2759"/>
<protein>
    <recommendedName>
        <fullName evidence="4">Fungal N-terminal domain-containing protein</fullName>
    </recommendedName>
</protein>
<feature type="signal peptide" evidence="1">
    <location>
        <begin position="1"/>
        <end position="24"/>
    </location>
</feature>
<sequence>MADAIGLAASVAGLVSLGLQLAEGIESYIGAVNDRKEELATVSTNVRHMKSSIDILKNGTPVLSASPQAASSATISARKTCEEELQALAIFLQGLLDFPAHEHEHGYYRNSIRQQEKKFTAISSIDNSVSVMNSKIDKSSENMGMKDLMVTTSEKTEAQYNAFATTLSVLSADTVCQSNLERADLKRIEAKIDQALEARLQNILDRQNDGGLKGRRLDANELAFGRLFAVSSDLKHICDEYQDGTEDQNSIAIK</sequence>
<feature type="chain" id="PRO_5008266726" description="Fungal N-terminal domain-containing protein" evidence="1">
    <location>
        <begin position="25"/>
        <end position="254"/>
    </location>
</feature>
<evidence type="ECO:0008006" key="4">
    <source>
        <dbReference type="Google" id="ProtNLM"/>
    </source>
</evidence>
<dbReference type="Proteomes" id="UP000078559">
    <property type="component" value="Chromosome 2"/>
</dbReference>
<evidence type="ECO:0000256" key="1">
    <source>
        <dbReference type="SAM" id="SignalP"/>
    </source>
</evidence>
<accession>A0A194VP12</accession>
<keyword evidence="3" id="KW-1185">Reference proteome</keyword>
<name>A0A194VP12_CYTMA</name>